<dbReference type="GO" id="GO:0006355">
    <property type="term" value="P:regulation of DNA-templated transcription"/>
    <property type="evidence" value="ECO:0007669"/>
    <property type="project" value="InterPro"/>
</dbReference>
<feature type="domain" description="WRC" evidence="9">
    <location>
        <begin position="210"/>
        <end position="254"/>
    </location>
</feature>
<dbReference type="GO" id="GO:0005524">
    <property type="term" value="F:ATP binding"/>
    <property type="evidence" value="ECO:0007669"/>
    <property type="project" value="UniProtKB-UniRule"/>
</dbReference>
<evidence type="ECO:0000256" key="5">
    <source>
        <dbReference type="PROSITE-ProRule" id="PRU01002"/>
    </source>
</evidence>
<reference evidence="10" key="1">
    <citation type="journal article" date="2021" name="bioRxiv">
        <title>Whole Genome Assembly and Annotation of Northern Wild Rice, Zizania palustris L., Supports a Whole Genome Duplication in the Zizania Genus.</title>
        <authorList>
            <person name="Haas M."/>
            <person name="Kono T."/>
            <person name="Macchietto M."/>
            <person name="Millas R."/>
            <person name="McGilp L."/>
            <person name="Shao M."/>
            <person name="Duquette J."/>
            <person name="Hirsch C.N."/>
            <person name="Kimball J."/>
        </authorList>
    </citation>
    <scope>NUCLEOTIDE SEQUENCE</scope>
    <source>
        <tissue evidence="10">Fresh leaf tissue</tissue>
    </source>
</reference>
<comment type="similarity">
    <text evidence="2 6">Belongs to the GRF family.</text>
</comment>
<comment type="function">
    <text evidence="6">Transcription activator.</text>
</comment>
<keyword evidence="4 6" id="KW-0539">Nucleus</keyword>
<evidence type="ECO:0000256" key="7">
    <source>
        <dbReference type="SAM" id="MobiDB-lite"/>
    </source>
</evidence>
<evidence type="ECO:0000256" key="2">
    <source>
        <dbReference type="ARBA" id="ARBA00008122"/>
    </source>
</evidence>
<dbReference type="Proteomes" id="UP000729402">
    <property type="component" value="Unassembled WGS sequence"/>
</dbReference>
<feature type="compositionally biased region" description="Basic and acidic residues" evidence="7">
    <location>
        <begin position="90"/>
        <end position="101"/>
    </location>
</feature>
<proteinExistence type="inferred from homology"/>
<evidence type="ECO:0000313" key="11">
    <source>
        <dbReference type="Proteomes" id="UP000729402"/>
    </source>
</evidence>
<accession>A0A8J5VU33</accession>
<dbReference type="EMBL" id="JAAALK010000282">
    <property type="protein sequence ID" value="KAG8080640.1"/>
    <property type="molecule type" value="Genomic_DNA"/>
</dbReference>
<feature type="region of interest" description="Disordered" evidence="7">
    <location>
        <begin position="243"/>
        <end position="299"/>
    </location>
</feature>
<comment type="caution">
    <text evidence="10">The sequence shown here is derived from an EMBL/GenBank/DDBJ whole genome shotgun (WGS) entry which is preliminary data.</text>
</comment>
<evidence type="ECO:0000256" key="3">
    <source>
        <dbReference type="ARBA" id="ARBA00023159"/>
    </source>
</evidence>
<feature type="compositionally biased region" description="Low complexity" evidence="7">
    <location>
        <begin position="260"/>
        <end position="271"/>
    </location>
</feature>
<dbReference type="InterPro" id="IPR014977">
    <property type="entry name" value="WRC_dom"/>
</dbReference>
<dbReference type="Pfam" id="PF08879">
    <property type="entry name" value="WRC"/>
    <property type="match status" value="1"/>
</dbReference>
<dbReference type="AlphaFoldDB" id="A0A8J5VU33"/>
<keyword evidence="3 6" id="KW-0010">Activator</keyword>
<evidence type="ECO:0000256" key="6">
    <source>
        <dbReference type="RuleBase" id="RU367127"/>
    </source>
</evidence>
<feature type="compositionally biased region" description="Low complexity" evidence="7">
    <location>
        <begin position="285"/>
        <end position="299"/>
    </location>
</feature>
<comment type="subcellular location">
    <subcellularLocation>
        <location evidence="1 6">Nucleus</location>
    </subcellularLocation>
</comment>
<feature type="domain" description="QLQ" evidence="8">
    <location>
        <begin position="144"/>
        <end position="179"/>
    </location>
</feature>
<sequence length="299" mass="32146">MHAPLLSSPRVKSESTVSPAFPLSRPDPIAKIPTFSRAALSGEHGGGGGGQEAREPFGRRRQRRRRGDYPLEEGVPEEEEAGVEGAGQEPGEKADREGDGGCKDLVLVEDAVPVEDPEEAAAAAALQEEMKALFASVPVGAGAAFTAMQLQELEQQSRVYQYMAARVPVPTHLVFPIWKSVTGASSEGAQKFPTLMGLATLCLDFGKNPEPEPGRCRRTDGKKWRCWRNSIPNEKYCERHMHRGRKRPVQLVVEDDEPDSTSGSKSASGKATEGGKKTDDKSLSSKKLAVAAPAAVEST</sequence>
<dbReference type="Pfam" id="PF08880">
    <property type="entry name" value="QLQ"/>
    <property type="match status" value="1"/>
</dbReference>
<evidence type="ECO:0000259" key="9">
    <source>
        <dbReference type="PROSITE" id="PS51667"/>
    </source>
</evidence>
<dbReference type="PROSITE" id="PS51666">
    <property type="entry name" value="QLQ"/>
    <property type="match status" value="1"/>
</dbReference>
<dbReference type="InterPro" id="IPR031137">
    <property type="entry name" value="GRF"/>
</dbReference>
<feature type="region of interest" description="Disordered" evidence="7">
    <location>
        <begin position="1"/>
        <end position="101"/>
    </location>
</feature>
<dbReference type="PANTHER" id="PTHR31602:SF14">
    <property type="entry name" value="GROWTH-REGULATING FACTOR 11"/>
    <property type="match status" value="1"/>
</dbReference>
<evidence type="ECO:0000313" key="10">
    <source>
        <dbReference type="EMBL" id="KAG8080640.1"/>
    </source>
</evidence>
<protein>
    <recommendedName>
        <fullName evidence="6">Growth-regulating factor</fullName>
    </recommendedName>
</protein>
<comment type="caution">
    <text evidence="5">Lacks conserved residue(s) required for the propagation of feature annotation.</text>
</comment>
<evidence type="ECO:0000259" key="8">
    <source>
        <dbReference type="PROSITE" id="PS51666"/>
    </source>
</evidence>
<dbReference type="GO" id="GO:0006351">
    <property type="term" value="P:DNA-templated transcription"/>
    <property type="evidence" value="ECO:0007669"/>
    <property type="project" value="UniProtKB-UniRule"/>
</dbReference>
<keyword evidence="11" id="KW-1185">Reference proteome</keyword>
<dbReference type="PROSITE" id="PS51667">
    <property type="entry name" value="WRC"/>
    <property type="match status" value="1"/>
</dbReference>
<dbReference type="PANTHER" id="PTHR31602">
    <property type="entry name" value="GROWTH-REGULATING FACTOR 5"/>
    <property type="match status" value="1"/>
</dbReference>
<dbReference type="GO" id="GO:0005634">
    <property type="term" value="C:nucleus"/>
    <property type="evidence" value="ECO:0007669"/>
    <property type="project" value="UniProtKB-SubCell"/>
</dbReference>
<feature type="compositionally biased region" description="Basic and acidic residues" evidence="7">
    <location>
        <begin position="273"/>
        <end position="283"/>
    </location>
</feature>
<keyword evidence="6" id="KW-0805">Transcription regulation</keyword>
<feature type="compositionally biased region" description="Acidic residues" evidence="7">
    <location>
        <begin position="70"/>
        <end position="82"/>
    </location>
</feature>
<dbReference type="SMART" id="SM00951">
    <property type="entry name" value="QLQ"/>
    <property type="match status" value="1"/>
</dbReference>
<dbReference type="InterPro" id="IPR014978">
    <property type="entry name" value="Gln-Leu-Gln_QLQ"/>
</dbReference>
<evidence type="ECO:0000256" key="1">
    <source>
        <dbReference type="ARBA" id="ARBA00004123"/>
    </source>
</evidence>
<dbReference type="GO" id="GO:0032502">
    <property type="term" value="P:developmental process"/>
    <property type="evidence" value="ECO:0007669"/>
    <property type="project" value="InterPro"/>
</dbReference>
<organism evidence="10 11">
    <name type="scientific">Zizania palustris</name>
    <name type="common">Northern wild rice</name>
    <dbReference type="NCBI Taxonomy" id="103762"/>
    <lineage>
        <taxon>Eukaryota</taxon>
        <taxon>Viridiplantae</taxon>
        <taxon>Streptophyta</taxon>
        <taxon>Embryophyta</taxon>
        <taxon>Tracheophyta</taxon>
        <taxon>Spermatophyta</taxon>
        <taxon>Magnoliopsida</taxon>
        <taxon>Liliopsida</taxon>
        <taxon>Poales</taxon>
        <taxon>Poaceae</taxon>
        <taxon>BOP clade</taxon>
        <taxon>Oryzoideae</taxon>
        <taxon>Oryzeae</taxon>
        <taxon>Zizaniinae</taxon>
        <taxon>Zizania</taxon>
    </lineage>
</organism>
<dbReference type="OrthoDB" id="1927209at2759"/>
<gene>
    <name evidence="10" type="ORF">GUJ93_ZPchr0007g3743</name>
</gene>
<evidence type="ECO:0000256" key="4">
    <source>
        <dbReference type="ARBA" id="ARBA00023242"/>
    </source>
</evidence>
<keyword evidence="6" id="KW-0804">Transcription</keyword>
<name>A0A8J5VU33_ZIZPA</name>
<comment type="domain">
    <text evidence="6">The QLQ domain and WRC domain may be involved in protein-protein interaction and DNA-binding, respectively.</text>
</comment>
<reference evidence="10" key="2">
    <citation type="submission" date="2021-02" db="EMBL/GenBank/DDBJ databases">
        <authorList>
            <person name="Kimball J.A."/>
            <person name="Haas M.W."/>
            <person name="Macchietto M."/>
            <person name="Kono T."/>
            <person name="Duquette J."/>
            <person name="Shao M."/>
        </authorList>
    </citation>
    <scope>NUCLEOTIDE SEQUENCE</scope>
    <source>
        <tissue evidence="10">Fresh leaf tissue</tissue>
    </source>
</reference>